<organism evidence="7 8">
    <name type="scientific">Schistosoma mattheei</name>
    <dbReference type="NCBI Taxonomy" id="31246"/>
    <lineage>
        <taxon>Eukaryota</taxon>
        <taxon>Metazoa</taxon>
        <taxon>Spiralia</taxon>
        <taxon>Lophotrochozoa</taxon>
        <taxon>Platyhelminthes</taxon>
        <taxon>Trematoda</taxon>
        <taxon>Digenea</taxon>
        <taxon>Strigeidida</taxon>
        <taxon>Schistosomatoidea</taxon>
        <taxon>Schistosomatidae</taxon>
        <taxon>Schistosoma</taxon>
    </lineage>
</organism>
<feature type="region of interest" description="Disordered" evidence="4">
    <location>
        <begin position="677"/>
        <end position="723"/>
    </location>
</feature>
<proteinExistence type="predicted"/>
<evidence type="ECO:0000313" key="7">
    <source>
        <dbReference type="Proteomes" id="UP000050791"/>
    </source>
</evidence>
<dbReference type="FunFam" id="2.30.42.10:FF:000007">
    <property type="entry name" value="Amyloid beta A4 protein-binding family A member"/>
    <property type="match status" value="1"/>
</dbReference>
<feature type="compositionally biased region" description="Low complexity" evidence="4">
    <location>
        <begin position="432"/>
        <end position="442"/>
    </location>
</feature>
<dbReference type="Gene3D" id="2.30.42.10">
    <property type="match status" value="2"/>
</dbReference>
<evidence type="ECO:0000256" key="4">
    <source>
        <dbReference type="SAM" id="MobiDB-lite"/>
    </source>
</evidence>
<dbReference type="PROSITE" id="PS50106">
    <property type="entry name" value="PDZ"/>
    <property type="match status" value="2"/>
</dbReference>
<dbReference type="Gene3D" id="2.30.29.30">
    <property type="entry name" value="Pleckstrin-homology domain (PH domain)/Phosphotyrosine-binding domain (PTB)"/>
    <property type="match status" value="1"/>
</dbReference>
<evidence type="ECO:0008006" key="9">
    <source>
        <dbReference type="Google" id="ProtNLM"/>
    </source>
</evidence>
<dbReference type="InterPro" id="IPR006020">
    <property type="entry name" value="PTB/PI_dom"/>
</dbReference>
<dbReference type="FunFam" id="2.30.42.10:FF:000017">
    <property type="entry name" value="Amyloid beta A4 protein-binding family A member 1"/>
    <property type="match status" value="1"/>
</dbReference>
<dbReference type="InterPro" id="IPR001478">
    <property type="entry name" value="PDZ"/>
</dbReference>
<dbReference type="InterPro" id="IPR051230">
    <property type="entry name" value="APP-Binding"/>
</dbReference>
<dbReference type="PANTHER" id="PTHR12345:SF16">
    <property type="entry name" value="X11L, ISOFORM F-RELATED"/>
    <property type="match status" value="1"/>
</dbReference>
<dbReference type="Pfam" id="PF00595">
    <property type="entry name" value="PDZ"/>
    <property type="match status" value="2"/>
</dbReference>
<evidence type="ECO:0000259" key="6">
    <source>
        <dbReference type="PROSITE" id="PS50106"/>
    </source>
</evidence>
<dbReference type="SMART" id="SM00228">
    <property type="entry name" value="PDZ"/>
    <property type="match status" value="2"/>
</dbReference>
<feature type="domain" description="PDZ" evidence="6">
    <location>
        <begin position="902"/>
        <end position="978"/>
    </location>
</feature>
<sequence length="992" mass="109740">MSLVRMESQNIEQNVPSTNSSGDSPTTLIYGLPSLFTSEILYDGPKRCILKTNVDKISSSGTSNNMNGGHLTDTGYTGLCHKECLSVPHIRELTDSTIKENVASSQSNETRGSCDSVTCFSEHELSDIPLSSNDENRVNFDVSDISKQLVLLSPFSGKKFATIRSESNYVPMASSFLTEKDSACVRSSDVMQQSTLQPKHITVTMPTVEDGLSSGSDSGSPFLISRSHVKDCSFDMRSFSGSPDSVTDIYCGRPTINSSSGSLDGEHLLNPAIVQDISNDIMDIKRTLGASDHAKTYIPTCEQNVVNAVNTSKSKEQNINPNSPDRVNGCHCVEMKTGFTPSDVSHANKISPSSRNWDMFNDHDKEKNTVQAVVEYTDEGTFDQASCDAADIKNNILESPTDLYSHKQMHHWTFPAQVHTVYSSSEDETSHKSNTSKSISNKSEIKSRNNSDKGQNTKCSSPLSFSSFENSKQKSQYKASTNSSHPGTIANKLNSKSAAHTNVNSDEVYKSPISRQSDRRDGDFDSDEDTAQLLDKQYQADKQVYIPELKDKSCIEADRQRRVREVSVRHPEQPDVLIHGLLFRAQYMGSTQILCNKQSTRMSRMLQAQEVVNRIKGAPDDESHPSVTVELFVSTERIMILNSNLEDILIDHKLRAVSYIADIGDLFVLMSRRLDPSTQSDESENYFTSNYQNNEPKENSNYNADNNHNTERQHSVVPPNSNISSVTKSAMIEKSKKPMKMICHVLESTEAQLIAQTVGHAFQLAYLDFLRENGIEDLGIIKQLDYDDILKQQEIFCDELSLFCDKDNHKEVTIPKQKGESLGVVIVESGWGSLLPTALLANMHPTGPAARCGQLNIGNQIVAVNGQSLVGLPLLTCQQIIKNCRQSTIVKLMIISCPPVVEVLIRRPSLNYQLGFSVQDGVICSLLRGGIAERGGIRVDHRIIEINGESVVAVSHEKIVQLLATSVGEIHIRTMPTSVFRLLTGQIIPRYI</sequence>
<evidence type="ECO:0000256" key="2">
    <source>
        <dbReference type="ARBA" id="ARBA00022553"/>
    </source>
</evidence>
<feature type="compositionally biased region" description="Polar residues" evidence="4">
    <location>
        <begin position="7"/>
        <end position="25"/>
    </location>
</feature>
<dbReference type="CDD" id="cd06720">
    <property type="entry name" value="PDZ1_APBA1_3-like"/>
    <property type="match status" value="1"/>
</dbReference>
<dbReference type="GO" id="GO:0005886">
    <property type="term" value="C:plasma membrane"/>
    <property type="evidence" value="ECO:0007669"/>
    <property type="project" value="TreeGrafter"/>
</dbReference>
<dbReference type="AlphaFoldDB" id="A0AA85BYS8"/>
<accession>A0AA85BYS8</accession>
<evidence type="ECO:0000256" key="3">
    <source>
        <dbReference type="ARBA" id="ARBA00022737"/>
    </source>
</evidence>
<feature type="domain" description="PDZ" evidence="6">
    <location>
        <begin position="811"/>
        <end position="896"/>
    </location>
</feature>
<keyword evidence="1" id="KW-0813">Transport</keyword>
<dbReference type="SUPFAM" id="SSF50729">
    <property type="entry name" value="PH domain-like"/>
    <property type="match status" value="1"/>
</dbReference>
<keyword evidence="2" id="KW-0597">Phosphoprotein</keyword>
<feature type="compositionally biased region" description="Polar residues" evidence="4">
    <location>
        <begin position="677"/>
        <end position="707"/>
    </location>
</feature>
<dbReference type="SUPFAM" id="SSF50156">
    <property type="entry name" value="PDZ domain-like"/>
    <property type="match status" value="2"/>
</dbReference>
<dbReference type="Proteomes" id="UP000050791">
    <property type="component" value="Unassembled WGS sequence"/>
</dbReference>
<dbReference type="WBParaSite" id="SMTH1_86740.2">
    <property type="protein sequence ID" value="SMTH1_86740.2"/>
    <property type="gene ID" value="SMTH1_86740"/>
</dbReference>
<dbReference type="InterPro" id="IPR011993">
    <property type="entry name" value="PH-like_dom_sf"/>
</dbReference>
<dbReference type="Pfam" id="PF00640">
    <property type="entry name" value="PID"/>
    <property type="match status" value="2"/>
</dbReference>
<dbReference type="CDD" id="cd01208">
    <property type="entry name" value="PTB_X11"/>
    <property type="match status" value="1"/>
</dbReference>
<feature type="compositionally biased region" description="Low complexity" evidence="4">
    <location>
        <begin position="460"/>
        <end position="470"/>
    </location>
</feature>
<dbReference type="GO" id="GO:0043197">
    <property type="term" value="C:dendritic spine"/>
    <property type="evidence" value="ECO:0007669"/>
    <property type="project" value="TreeGrafter"/>
</dbReference>
<reference evidence="8" key="1">
    <citation type="submission" date="2023-11" db="UniProtKB">
        <authorList>
            <consortium name="WormBaseParasite"/>
        </authorList>
    </citation>
    <scope>IDENTIFICATION</scope>
</reference>
<feature type="domain" description="PID" evidence="5">
    <location>
        <begin position="583"/>
        <end position="776"/>
    </location>
</feature>
<dbReference type="PROSITE" id="PS01179">
    <property type="entry name" value="PID"/>
    <property type="match status" value="1"/>
</dbReference>
<dbReference type="SMART" id="SM00462">
    <property type="entry name" value="PTB"/>
    <property type="match status" value="1"/>
</dbReference>
<evidence type="ECO:0000256" key="1">
    <source>
        <dbReference type="ARBA" id="ARBA00022448"/>
    </source>
</evidence>
<feature type="compositionally biased region" description="Polar residues" evidence="4">
    <location>
        <begin position="473"/>
        <end position="504"/>
    </location>
</feature>
<dbReference type="GO" id="GO:0007268">
    <property type="term" value="P:chemical synaptic transmission"/>
    <property type="evidence" value="ECO:0007669"/>
    <property type="project" value="TreeGrafter"/>
</dbReference>
<dbReference type="GO" id="GO:0005737">
    <property type="term" value="C:cytoplasm"/>
    <property type="evidence" value="ECO:0007669"/>
    <property type="project" value="TreeGrafter"/>
</dbReference>
<name>A0AA85BYS8_9TREM</name>
<protein>
    <recommendedName>
        <fullName evidence="9">PDZ domain-containing protein</fullName>
    </recommendedName>
</protein>
<evidence type="ECO:0000313" key="8">
    <source>
        <dbReference type="WBParaSite" id="SMTH1_86740.2"/>
    </source>
</evidence>
<evidence type="ECO:0000259" key="5">
    <source>
        <dbReference type="PROSITE" id="PS01179"/>
    </source>
</evidence>
<feature type="region of interest" description="Disordered" evidence="4">
    <location>
        <begin position="423"/>
        <end position="504"/>
    </location>
</feature>
<dbReference type="PANTHER" id="PTHR12345">
    <property type="entry name" value="SYNTENIN RELATED"/>
    <property type="match status" value="1"/>
</dbReference>
<dbReference type="InterPro" id="IPR036034">
    <property type="entry name" value="PDZ_sf"/>
</dbReference>
<dbReference type="CDD" id="cd06793">
    <property type="entry name" value="PDZ2_APBA1_3-like"/>
    <property type="match status" value="1"/>
</dbReference>
<keyword evidence="3" id="KW-0677">Repeat</keyword>
<feature type="region of interest" description="Disordered" evidence="4">
    <location>
        <begin position="1"/>
        <end position="25"/>
    </location>
</feature>